<reference evidence="1" key="1">
    <citation type="submission" date="2021-01" db="EMBL/GenBank/DDBJ databases">
        <authorList>
            <person name="Sun Q."/>
        </authorList>
    </citation>
    <scope>NUCLEOTIDE SEQUENCE</scope>
    <source>
        <strain evidence="1">YIM B02566</strain>
    </source>
</reference>
<accession>A0ACC5R1J7</accession>
<protein>
    <submittedName>
        <fullName evidence="1">SGNH/GDSL hydrolase family protein</fullName>
    </submittedName>
</protein>
<name>A0ACC5R1J7_9HYPH</name>
<keyword evidence="1" id="KW-0378">Hydrolase</keyword>
<dbReference type="EMBL" id="JAENHL010000006">
    <property type="protein sequence ID" value="MBK1866531.1"/>
    <property type="molecule type" value="Genomic_DNA"/>
</dbReference>
<organism evidence="1 2">
    <name type="scientific">Taklimakanibacter albus</name>
    <dbReference type="NCBI Taxonomy" id="2800327"/>
    <lineage>
        <taxon>Bacteria</taxon>
        <taxon>Pseudomonadati</taxon>
        <taxon>Pseudomonadota</taxon>
        <taxon>Alphaproteobacteria</taxon>
        <taxon>Hyphomicrobiales</taxon>
        <taxon>Aestuariivirgaceae</taxon>
        <taxon>Taklimakanibacter</taxon>
    </lineage>
</organism>
<sequence>MKHILAFGDSLTWGFKAGVWTRHDFEDRWPNVLAAGLGGKARVIEEGQNGRMTVHDDPYVFENRSGAVALPIALSTHQPLDLVIIMLGTNDLKWEGRQRALEARLGMARLVEIVRSYAYKPGCVVPHILLMAPPHLGKTENEDFAGYFEHAIAESKLLGVQYAKLAGETDCHFFDAASVAKADPTDGVHLDAANTRAIGTGLVPVVKGILSL</sequence>
<gene>
    <name evidence="1" type="ORF">JHL16_09225</name>
</gene>
<keyword evidence="2" id="KW-1185">Reference proteome</keyword>
<evidence type="ECO:0000313" key="2">
    <source>
        <dbReference type="Proteomes" id="UP000616151"/>
    </source>
</evidence>
<dbReference type="Proteomes" id="UP000616151">
    <property type="component" value="Unassembled WGS sequence"/>
</dbReference>
<proteinExistence type="predicted"/>
<evidence type="ECO:0000313" key="1">
    <source>
        <dbReference type="EMBL" id="MBK1866531.1"/>
    </source>
</evidence>
<comment type="caution">
    <text evidence="1">The sequence shown here is derived from an EMBL/GenBank/DDBJ whole genome shotgun (WGS) entry which is preliminary data.</text>
</comment>